<name>A0A101LXN4_PICGL</name>
<keyword evidence="2" id="KW-0496">Mitochondrion</keyword>
<sequence length="53" mass="5898">MKQSLFICVLSLALKYIRGTSKLGNEDRLPQATTHVLGSWGGYLPSWIDGMDE</sequence>
<reference evidence="2" key="1">
    <citation type="journal article" date="2015" name="Genome Biol. Evol.">
        <title>Organellar Genomes of White Spruce (Picea glauca): Assembly and Annotation.</title>
        <authorList>
            <person name="Jackman S.D."/>
            <person name="Warren R.L."/>
            <person name="Gibb E.A."/>
            <person name="Vandervalk B.P."/>
            <person name="Mohamadi H."/>
            <person name="Chu J."/>
            <person name="Raymond A."/>
            <person name="Pleasance S."/>
            <person name="Coope R."/>
            <person name="Wildung M.R."/>
            <person name="Ritland C.E."/>
            <person name="Bousquet J."/>
            <person name="Jones S.J."/>
            <person name="Bohlmann J."/>
            <person name="Birol I."/>
        </authorList>
    </citation>
    <scope>NUCLEOTIDE SEQUENCE [LARGE SCALE GENOMIC DNA]</scope>
    <source>
        <tissue evidence="2">Flushing bud</tissue>
    </source>
</reference>
<dbReference type="AlphaFoldDB" id="A0A101LXN4"/>
<organism evidence="2">
    <name type="scientific">Picea glauca</name>
    <name type="common">White spruce</name>
    <name type="synonym">Pinus glauca</name>
    <dbReference type="NCBI Taxonomy" id="3330"/>
    <lineage>
        <taxon>Eukaryota</taxon>
        <taxon>Viridiplantae</taxon>
        <taxon>Streptophyta</taxon>
        <taxon>Embryophyta</taxon>
        <taxon>Tracheophyta</taxon>
        <taxon>Spermatophyta</taxon>
        <taxon>Pinopsida</taxon>
        <taxon>Pinidae</taxon>
        <taxon>Conifers I</taxon>
        <taxon>Pinales</taxon>
        <taxon>Pinaceae</taxon>
        <taxon>Picea</taxon>
    </lineage>
</organism>
<evidence type="ECO:0000256" key="1">
    <source>
        <dbReference type="SAM" id="SignalP"/>
    </source>
</evidence>
<feature type="chain" id="PRO_5007100148" evidence="1">
    <location>
        <begin position="20"/>
        <end position="53"/>
    </location>
</feature>
<feature type="signal peptide" evidence="1">
    <location>
        <begin position="1"/>
        <end position="19"/>
    </location>
</feature>
<geneLocation type="mitochondrion" evidence="2"/>
<keyword evidence="1" id="KW-0732">Signal</keyword>
<proteinExistence type="predicted"/>
<comment type="caution">
    <text evidence="2">The sequence shown here is derived from an EMBL/GenBank/DDBJ whole genome shotgun (WGS) entry which is preliminary data.</text>
</comment>
<gene>
    <name evidence="2" type="ORF">ABT39_MTgene5420</name>
</gene>
<evidence type="ECO:0000313" key="2">
    <source>
        <dbReference type="EMBL" id="KUM47235.1"/>
    </source>
</evidence>
<protein>
    <submittedName>
        <fullName evidence="2">Uncharacterized protein</fullName>
    </submittedName>
</protein>
<dbReference type="EMBL" id="LKAM01000007">
    <property type="protein sequence ID" value="KUM47235.1"/>
    <property type="molecule type" value="Genomic_DNA"/>
</dbReference>
<accession>A0A101LXN4</accession>